<feature type="compositionally biased region" description="Basic and acidic residues" evidence="1">
    <location>
        <begin position="195"/>
        <end position="211"/>
    </location>
</feature>
<dbReference type="AlphaFoldDB" id="A0A979FVQ2"/>
<feature type="compositionally biased region" description="Polar residues" evidence="1">
    <location>
        <begin position="86"/>
        <end position="95"/>
    </location>
</feature>
<dbReference type="KEGG" id="hazt:108676643"/>
<organism evidence="2 3">
    <name type="scientific">Hyalella azteca</name>
    <name type="common">Amphipod</name>
    <dbReference type="NCBI Taxonomy" id="294128"/>
    <lineage>
        <taxon>Eukaryota</taxon>
        <taxon>Metazoa</taxon>
        <taxon>Ecdysozoa</taxon>
        <taxon>Arthropoda</taxon>
        <taxon>Crustacea</taxon>
        <taxon>Multicrustacea</taxon>
        <taxon>Malacostraca</taxon>
        <taxon>Eumalacostraca</taxon>
        <taxon>Peracarida</taxon>
        <taxon>Amphipoda</taxon>
        <taxon>Senticaudata</taxon>
        <taxon>Talitrida</taxon>
        <taxon>Talitroidea</taxon>
        <taxon>Hyalellidae</taxon>
        <taxon>Hyalella</taxon>
    </lineage>
</organism>
<evidence type="ECO:0000313" key="3">
    <source>
        <dbReference type="RefSeq" id="XP_047741340.1"/>
    </source>
</evidence>
<accession>A0A979FVQ2</accession>
<dbReference type="GeneID" id="108676643"/>
<evidence type="ECO:0000256" key="1">
    <source>
        <dbReference type="SAM" id="MobiDB-lite"/>
    </source>
</evidence>
<proteinExistence type="predicted"/>
<feature type="region of interest" description="Disordered" evidence="1">
    <location>
        <begin position="253"/>
        <end position="455"/>
    </location>
</feature>
<gene>
    <name evidence="3" type="primary">LOC108676643</name>
</gene>
<feature type="compositionally biased region" description="Basic and acidic residues" evidence="1">
    <location>
        <begin position="98"/>
        <end position="114"/>
    </location>
</feature>
<keyword evidence="2" id="KW-1185">Reference proteome</keyword>
<reference evidence="3" key="1">
    <citation type="submission" date="2025-08" db="UniProtKB">
        <authorList>
            <consortium name="RefSeq"/>
        </authorList>
    </citation>
    <scope>IDENTIFICATION</scope>
    <source>
        <tissue evidence="3">Whole organism</tissue>
    </source>
</reference>
<feature type="compositionally biased region" description="Basic and acidic residues" evidence="1">
    <location>
        <begin position="276"/>
        <end position="291"/>
    </location>
</feature>
<dbReference type="RefSeq" id="XP_047741340.1">
    <property type="nucleotide sequence ID" value="XM_047885384.1"/>
</dbReference>
<feature type="compositionally biased region" description="Polar residues" evidence="1">
    <location>
        <begin position="264"/>
        <end position="273"/>
    </location>
</feature>
<feature type="compositionally biased region" description="Polar residues" evidence="1">
    <location>
        <begin position="223"/>
        <end position="234"/>
    </location>
</feature>
<evidence type="ECO:0000313" key="2">
    <source>
        <dbReference type="Proteomes" id="UP000694843"/>
    </source>
</evidence>
<dbReference type="Proteomes" id="UP000694843">
    <property type="component" value="Unplaced"/>
</dbReference>
<name>A0A979FVQ2_HYAAZ</name>
<feature type="compositionally biased region" description="Basic and acidic residues" evidence="1">
    <location>
        <begin position="372"/>
        <end position="385"/>
    </location>
</feature>
<protein>
    <submittedName>
        <fullName evidence="3">Uncharacterized protein LOC108676643</fullName>
    </submittedName>
</protein>
<feature type="region of interest" description="Disordered" evidence="1">
    <location>
        <begin position="165"/>
        <end position="236"/>
    </location>
</feature>
<sequence>MDIIMDDMKVCRVVLHKLSDDAVERGWWSGLNLLLRPSGVDKIKSAATAASGSSLRTEVVAVNIKLEPLYEEDISVKDEPIDIDENQQTPPSSSCVPCKEEAQVEARDAHRRSSQDAAAVPEEQAGSGEPPSPGCGGQLAPPPPSAASGSSLCHKVVAANIKIEPLYEEEDISVKDEPIDIDENQQTPSSSCVPCKEEAQVEARDAHRRSSQDAAAVPEEQAGSATEASGSSLSPKVVAANIKLEPLYEEDISVKDEPIDIDENQQTPPSSSCVPCKEEAQVEARDAHQRSSQDAAAVPEKQVGSGEPPSPGCGGQLAPPPPSAASGSSLRPKAVAVNIKIEPLYEEEDISVKDEPIDIDELAPPPASGWPDKMEAQVEAREAHVAHRPASLSSTMPGHVNVGRRQSAPAGDPEDAGGSGGVSEASSSQQRSERLPYSQRGFVDAKVTCQMQQAS</sequence>
<feature type="region of interest" description="Disordered" evidence="1">
    <location>
        <begin position="82"/>
        <end position="150"/>
    </location>
</feature>